<dbReference type="EC" id="1.2.7.3" evidence="3"/>
<name>A0A483CTL4_9EURY</name>
<dbReference type="OrthoDB" id="18183at2157"/>
<proteinExistence type="predicted"/>
<dbReference type="RefSeq" id="WP_130646413.1">
    <property type="nucleotide sequence ID" value="NZ_PGCL01000002.1"/>
</dbReference>
<organism evidence="3 4">
    <name type="scientific">Methanofollis fontis</name>
    <dbReference type="NCBI Taxonomy" id="2052832"/>
    <lineage>
        <taxon>Archaea</taxon>
        <taxon>Methanobacteriati</taxon>
        <taxon>Methanobacteriota</taxon>
        <taxon>Stenosarchaea group</taxon>
        <taxon>Methanomicrobia</taxon>
        <taxon>Methanomicrobiales</taxon>
        <taxon>Methanomicrobiaceae</taxon>
        <taxon>Methanofollis</taxon>
    </lineage>
</organism>
<dbReference type="AlphaFoldDB" id="A0A483CTL4"/>
<evidence type="ECO:0000259" key="2">
    <source>
        <dbReference type="Pfam" id="PF01558"/>
    </source>
</evidence>
<keyword evidence="4" id="KW-1185">Reference proteome</keyword>
<accession>A0A483CTL4</accession>
<comment type="caution">
    <text evidence="3">The sequence shown here is derived from an EMBL/GenBank/DDBJ whole genome shotgun (WGS) entry which is preliminary data.</text>
</comment>
<dbReference type="NCBIfam" id="TIGR02175">
    <property type="entry name" value="PorC_KorC"/>
    <property type="match status" value="1"/>
</dbReference>
<dbReference type="Gene3D" id="3.40.920.10">
    <property type="entry name" value="Pyruvate-ferredoxin oxidoreductase, PFOR, domain III"/>
    <property type="match status" value="1"/>
</dbReference>
<dbReference type="EMBL" id="PGCL01000002">
    <property type="protein sequence ID" value="TAJ44618.1"/>
    <property type="molecule type" value="Genomic_DNA"/>
</dbReference>
<evidence type="ECO:0000256" key="1">
    <source>
        <dbReference type="ARBA" id="ARBA00023002"/>
    </source>
</evidence>
<dbReference type="GO" id="GO:0047553">
    <property type="term" value="F:2-oxoglutarate synthase activity"/>
    <property type="evidence" value="ECO:0007669"/>
    <property type="project" value="UniProtKB-EC"/>
</dbReference>
<feature type="domain" description="Pyruvate/ketoisovalerate oxidoreductase catalytic" evidence="2">
    <location>
        <begin position="11"/>
        <end position="171"/>
    </location>
</feature>
<dbReference type="PANTHER" id="PTHR42730:SF1">
    <property type="entry name" value="2-OXOGLUTARATE SYNTHASE SUBUNIT KORC"/>
    <property type="match status" value="1"/>
</dbReference>
<keyword evidence="1 3" id="KW-0560">Oxidoreductase</keyword>
<evidence type="ECO:0000313" key="3">
    <source>
        <dbReference type="EMBL" id="TAJ44618.1"/>
    </source>
</evidence>
<dbReference type="InterPro" id="IPR019752">
    <property type="entry name" value="Pyrv/ketoisovalerate_OxRed_cat"/>
</dbReference>
<dbReference type="SUPFAM" id="SSF53323">
    <property type="entry name" value="Pyruvate-ferredoxin oxidoreductase, PFOR, domain III"/>
    <property type="match status" value="1"/>
</dbReference>
<evidence type="ECO:0000313" key="4">
    <source>
        <dbReference type="Proteomes" id="UP000292580"/>
    </source>
</evidence>
<dbReference type="Pfam" id="PF01558">
    <property type="entry name" value="POR"/>
    <property type="match status" value="1"/>
</dbReference>
<dbReference type="InterPro" id="IPR052554">
    <property type="entry name" value="2-oxoglutarate_synth_KorC"/>
</dbReference>
<dbReference type="InterPro" id="IPR002869">
    <property type="entry name" value="Pyrv_flavodox_OxRed_cen"/>
</dbReference>
<dbReference type="Proteomes" id="UP000292580">
    <property type="component" value="Unassembled WGS sequence"/>
</dbReference>
<protein>
    <submittedName>
        <fullName evidence="3">2-oxoglutarate ferredoxin oxidoreductase subunit gamma</fullName>
        <ecNumber evidence="3">1.2.7.3</ecNumber>
    </submittedName>
</protein>
<reference evidence="3 4" key="1">
    <citation type="submission" date="2017-11" db="EMBL/GenBank/DDBJ databases">
        <title>Isolation and Characterization of Methanofollis Species from Methane Seep Offshore SW Taiwan.</title>
        <authorList>
            <person name="Teng N.-H."/>
            <person name="Lai M.-C."/>
            <person name="Chen S.-C."/>
        </authorList>
    </citation>
    <scope>NUCLEOTIDE SEQUENCE [LARGE SCALE GENOMIC DNA]</scope>
    <source>
        <strain evidence="3 4">FWC-SCC2</strain>
    </source>
</reference>
<dbReference type="InterPro" id="IPR011894">
    <property type="entry name" value="PorC_KorC"/>
</dbReference>
<gene>
    <name evidence="3" type="ORF">CUJ86_04750</name>
</gene>
<dbReference type="PANTHER" id="PTHR42730">
    <property type="entry name" value="2-OXOGLUTARATE SYNTHASE SUBUNIT KORC"/>
    <property type="match status" value="1"/>
</dbReference>
<sequence length="182" mass="19522">MRHEVRFSGFGGQGIILSAVILGRAAAIHDGKYAVQTQVYGPEARGGASMSAVIIDDEPILYPEVTHPDIYVIMSQEGFLKYGAGAPEDAVMLLDSELVQDRPGCTFYPIPATYEAKNTLKKVIVANIVMLGALIATTGIVSEEAIERAVLDSVPKGTEDLNIRALNLGFDLGKRSKENETA</sequence>